<accession>A0A1V0SI60</accession>
<dbReference type="EMBL" id="KY684108">
    <property type="protein sequence ID" value="ARF11405.1"/>
    <property type="molecule type" value="Genomic_DNA"/>
</dbReference>
<keyword evidence="1" id="KW-1133">Transmembrane helix</keyword>
<evidence type="ECO:0000256" key="1">
    <source>
        <dbReference type="SAM" id="Phobius"/>
    </source>
</evidence>
<keyword evidence="1" id="KW-0812">Transmembrane</keyword>
<name>A0A1V0SI60_9VIRU</name>
<keyword evidence="1" id="KW-0472">Membrane</keyword>
<evidence type="ECO:0000313" key="2">
    <source>
        <dbReference type="EMBL" id="ARF11405.1"/>
    </source>
</evidence>
<reference evidence="2" key="1">
    <citation type="journal article" date="2017" name="Science">
        <title>Giant viruses with an expanded complement of translation system components.</title>
        <authorList>
            <person name="Schulz F."/>
            <person name="Yutin N."/>
            <person name="Ivanova N.N."/>
            <person name="Ortega D.R."/>
            <person name="Lee T.K."/>
            <person name="Vierheilig J."/>
            <person name="Daims H."/>
            <person name="Horn M."/>
            <person name="Wagner M."/>
            <person name="Jensen G.J."/>
            <person name="Kyrpides N.C."/>
            <person name="Koonin E.V."/>
            <person name="Woyke T."/>
        </authorList>
    </citation>
    <scope>NUCLEOTIDE SEQUENCE</scope>
    <source>
        <strain evidence="2">KNV1</strain>
    </source>
</reference>
<proteinExistence type="predicted"/>
<feature type="transmembrane region" description="Helical" evidence="1">
    <location>
        <begin position="9"/>
        <end position="26"/>
    </location>
</feature>
<protein>
    <submittedName>
        <fullName evidence="2">Uncharacterized protein</fullName>
    </submittedName>
</protein>
<feature type="transmembrane region" description="Helical" evidence="1">
    <location>
        <begin position="32"/>
        <end position="49"/>
    </location>
</feature>
<sequence>MFLSSHRIFRYLISSTLLFLVLYYIPAEKLDIESIAKIILLHVVILIFIEQFIRIEGMRSEAYHLDGKYPYAMNDNLSGSEYDYSLPDFRLTNNEALDQYLATTDADIPGYYLSNNGKYTPYGTPYDKVQANICKSELRKLYEQQNFPILSSPHTHFGKARGYLNWDKVYL</sequence>
<gene>
    <name evidence="2" type="ORF">Klosneuvirus_1_262</name>
</gene>
<organism evidence="2">
    <name type="scientific">Klosneuvirus KNV1</name>
    <dbReference type="NCBI Taxonomy" id="1977640"/>
    <lineage>
        <taxon>Viruses</taxon>
        <taxon>Varidnaviria</taxon>
        <taxon>Bamfordvirae</taxon>
        <taxon>Nucleocytoviricota</taxon>
        <taxon>Megaviricetes</taxon>
        <taxon>Imitervirales</taxon>
        <taxon>Mimiviridae</taxon>
        <taxon>Klosneuvirinae</taxon>
        <taxon>Klosneuvirus</taxon>
    </lineage>
</organism>